<evidence type="ECO:0000259" key="13">
    <source>
        <dbReference type="Pfam" id="PF01728"/>
    </source>
</evidence>
<feature type="binding site" evidence="11">
    <location>
        <position position="55"/>
    </location>
    <ligand>
        <name>S-adenosyl-L-methionine</name>
        <dbReference type="ChEBI" id="CHEBI:59789"/>
    </ligand>
</feature>
<feature type="domain" description="Ribosomal RNA methyltransferase FtsJ" evidence="13">
    <location>
        <begin position="21"/>
        <end position="197"/>
    </location>
</feature>
<dbReference type="PIRSF" id="PIRSF005461">
    <property type="entry name" value="23S_rRNA_mtase"/>
    <property type="match status" value="1"/>
</dbReference>
<proteinExistence type="inferred from homology"/>
<dbReference type="SUPFAM" id="SSF53335">
    <property type="entry name" value="S-adenosyl-L-methionine-dependent methyltransferases"/>
    <property type="match status" value="1"/>
</dbReference>
<accession>A0A9D9HHP9</accession>
<evidence type="ECO:0000256" key="1">
    <source>
        <dbReference type="ARBA" id="ARBA00022552"/>
    </source>
</evidence>
<keyword evidence="1 11" id="KW-0698">rRNA processing</keyword>
<comment type="function">
    <text evidence="5 11">Specifically methylates the uridine in position 2552 of 23S rRNA at the 2'-O position of the ribose in the fully assembled 50S ribosomal subunit.</text>
</comment>
<keyword evidence="11" id="KW-0963">Cytoplasm</keyword>
<feature type="binding site" evidence="11">
    <location>
        <position position="53"/>
    </location>
    <ligand>
        <name>S-adenosyl-L-methionine</name>
        <dbReference type="ChEBI" id="CHEBI:59789"/>
    </ligand>
</feature>
<comment type="caution">
    <text evidence="14">The sequence shown here is derived from an EMBL/GenBank/DDBJ whole genome shotgun (WGS) entry which is preliminary data.</text>
</comment>
<dbReference type="GO" id="GO:0008650">
    <property type="term" value="F:rRNA (uridine-2'-O-)-methyltransferase activity"/>
    <property type="evidence" value="ECO:0007669"/>
    <property type="project" value="UniProtKB-UniRule"/>
</dbReference>
<dbReference type="Pfam" id="PF01728">
    <property type="entry name" value="FtsJ"/>
    <property type="match status" value="1"/>
</dbReference>
<evidence type="ECO:0000256" key="11">
    <source>
        <dbReference type="HAMAP-Rule" id="MF_01547"/>
    </source>
</evidence>
<evidence type="ECO:0000256" key="9">
    <source>
        <dbReference type="ARBA" id="ARBA00042745"/>
    </source>
</evidence>
<evidence type="ECO:0000256" key="3">
    <source>
        <dbReference type="ARBA" id="ARBA00022679"/>
    </source>
</evidence>
<feature type="binding site" evidence="11">
    <location>
        <position position="92"/>
    </location>
    <ligand>
        <name>S-adenosyl-L-methionine</name>
        <dbReference type="ChEBI" id="CHEBI:59789"/>
    </ligand>
</feature>
<comment type="subcellular location">
    <subcellularLocation>
        <location evidence="11">Cytoplasm</location>
    </subcellularLocation>
</comment>
<feature type="binding site" evidence="11">
    <location>
        <position position="73"/>
    </location>
    <ligand>
        <name>S-adenosyl-L-methionine</name>
        <dbReference type="ChEBI" id="CHEBI:59789"/>
    </ligand>
</feature>
<dbReference type="PANTHER" id="PTHR10920">
    <property type="entry name" value="RIBOSOMAL RNA METHYLTRANSFERASE"/>
    <property type="match status" value="1"/>
</dbReference>
<dbReference type="HAMAP" id="MF_01547">
    <property type="entry name" value="RNA_methyltr_E"/>
    <property type="match status" value="1"/>
</dbReference>
<dbReference type="InterPro" id="IPR050082">
    <property type="entry name" value="RNA_methyltr_RlmE"/>
</dbReference>
<gene>
    <name evidence="11" type="primary">rlmE</name>
    <name evidence="11" type="synonym">ftsJ</name>
    <name evidence="11" type="synonym">rrmJ</name>
    <name evidence="14" type="ORF">IAA96_08195</name>
</gene>
<dbReference type="InterPro" id="IPR002877">
    <property type="entry name" value="RNA_MeTrfase_FtsJ_dom"/>
</dbReference>
<keyword evidence="3 11" id="KW-0808">Transferase</keyword>
<evidence type="ECO:0000256" key="10">
    <source>
        <dbReference type="ARBA" id="ARBA00048970"/>
    </source>
</evidence>
<evidence type="ECO:0000256" key="12">
    <source>
        <dbReference type="PIRSR" id="PIRSR005461-1"/>
    </source>
</evidence>
<evidence type="ECO:0000256" key="2">
    <source>
        <dbReference type="ARBA" id="ARBA00022603"/>
    </source>
</evidence>
<dbReference type="InterPro" id="IPR029063">
    <property type="entry name" value="SAM-dependent_MTases_sf"/>
</dbReference>
<dbReference type="EMBL" id="JADIMS010000153">
    <property type="protein sequence ID" value="MBO8451068.1"/>
    <property type="molecule type" value="Genomic_DNA"/>
</dbReference>
<dbReference type="Proteomes" id="UP000823616">
    <property type="component" value="Unassembled WGS sequence"/>
</dbReference>
<keyword evidence="2 11" id="KW-0489">Methyltransferase</keyword>
<reference evidence="14" key="1">
    <citation type="submission" date="2020-10" db="EMBL/GenBank/DDBJ databases">
        <authorList>
            <person name="Gilroy R."/>
        </authorList>
    </citation>
    <scope>NUCLEOTIDE SEQUENCE</scope>
    <source>
        <strain evidence="14">B3-4054</strain>
    </source>
</reference>
<comment type="catalytic activity">
    <reaction evidence="10 11">
        <text>uridine(2552) in 23S rRNA + S-adenosyl-L-methionine = 2'-O-methyluridine(2552) in 23S rRNA + S-adenosyl-L-homocysteine + H(+)</text>
        <dbReference type="Rhea" id="RHEA:42720"/>
        <dbReference type="Rhea" id="RHEA-COMP:10202"/>
        <dbReference type="Rhea" id="RHEA-COMP:10203"/>
        <dbReference type="ChEBI" id="CHEBI:15378"/>
        <dbReference type="ChEBI" id="CHEBI:57856"/>
        <dbReference type="ChEBI" id="CHEBI:59789"/>
        <dbReference type="ChEBI" id="CHEBI:65315"/>
        <dbReference type="ChEBI" id="CHEBI:74478"/>
        <dbReference type="EC" id="2.1.1.166"/>
    </reaction>
</comment>
<evidence type="ECO:0000256" key="7">
    <source>
        <dbReference type="ARBA" id="ARBA00041129"/>
    </source>
</evidence>
<evidence type="ECO:0000313" key="14">
    <source>
        <dbReference type="EMBL" id="MBO8451068.1"/>
    </source>
</evidence>
<protein>
    <recommendedName>
        <fullName evidence="7 11">Ribosomal RNA large subunit methyltransferase E</fullName>
        <ecNumber evidence="6 11">2.1.1.166</ecNumber>
    </recommendedName>
    <alternativeName>
        <fullName evidence="9 11">23S rRNA Um2552 methyltransferase</fullName>
    </alternativeName>
    <alternativeName>
        <fullName evidence="8 11">rRNA (uridine-2'-O-)-methyltransferase</fullName>
    </alternativeName>
</protein>
<sequence>MASNQYKKPDFWSKKAFAKGYPARSVWKLEEMDRKFGLFRGRDRVLDLGAAPGSWTMYALEHCGEDGCVVSVDLSPLSGAVPSARLFFLQGDLQENGIRRTVQEHGPYSLVLCDAAPATTGNRTVDGARSEALAEMALFYAENMLGAGGSFAVKIFQGGAERGLLQRMRGLFSSARAFKPEACRRESFETYLVGLGRLGGGQEGQNP</sequence>
<dbReference type="EC" id="2.1.1.166" evidence="6 11"/>
<reference evidence="14" key="2">
    <citation type="journal article" date="2021" name="PeerJ">
        <title>Extensive microbial diversity within the chicken gut microbiome revealed by metagenomics and culture.</title>
        <authorList>
            <person name="Gilroy R."/>
            <person name="Ravi A."/>
            <person name="Getino M."/>
            <person name="Pursley I."/>
            <person name="Horton D.L."/>
            <person name="Alikhan N.F."/>
            <person name="Baker D."/>
            <person name="Gharbi K."/>
            <person name="Hall N."/>
            <person name="Watson M."/>
            <person name="Adriaenssens E.M."/>
            <person name="Foster-Nyarko E."/>
            <person name="Jarju S."/>
            <person name="Secka A."/>
            <person name="Antonio M."/>
            <person name="Oren A."/>
            <person name="Chaudhuri R.R."/>
            <person name="La Ragione R."/>
            <person name="Hildebrand F."/>
            <person name="Pallen M.J."/>
        </authorList>
    </citation>
    <scope>NUCLEOTIDE SEQUENCE</scope>
    <source>
        <strain evidence="14">B3-4054</strain>
    </source>
</reference>
<dbReference type="Gene3D" id="3.40.50.150">
    <property type="entry name" value="Vaccinia Virus protein VP39"/>
    <property type="match status" value="1"/>
</dbReference>
<dbReference type="GO" id="GO:0005737">
    <property type="term" value="C:cytoplasm"/>
    <property type="evidence" value="ECO:0007669"/>
    <property type="project" value="UniProtKB-SubCell"/>
</dbReference>
<comment type="similarity">
    <text evidence="11">Belongs to the class I-like SAM-binding methyltransferase superfamily. RNA methyltransferase RlmE family.</text>
</comment>
<organism evidence="14 15">
    <name type="scientific">Candidatus Avitreponema avistercoris</name>
    <dbReference type="NCBI Taxonomy" id="2840705"/>
    <lineage>
        <taxon>Bacteria</taxon>
        <taxon>Pseudomonadati</taxon>
        <taxon>Spirochaetota</taxon>
        <taxon>Spirochaetia</taxon>
        <taxon>Spirochaetales</taxon>
        <taxon>Candidatus Avitreponema</taxon>
    </lineage>
</organism>
<evidence type="ECO:0000256" key="8">
    <source>
        <dbReference type="ARBA" id="ARBA00041995"/>
    </source>
</evidence>
<dbReference type="AlphaFoldDB" id="A0A9D9HHP9"/>
<dbReference type="InterPro" id="IPR015507">
    <property type="entry name" value="rRNA-MeTfrase_E"/>
</dbReference>
<name>A0A9D9HHP9_9SPIR</name>
<evidence type="ECO:0000313" key="15">
    <source>
        <dbReference type="Proteomes" id="UP000823616"/>
    </source>
</evidence>
<evidence type="ECO:0000256" key="4">
    <source>
        <dbReference type="ARBA" id="ARBA00022691"/>
    </source>
</evidence>
<dbReference type="PANTHER" id="PTHR10920:SF18">
    <property type="entry name" value="RRNA METHYLTRANSFERASE 2, MITOCHONDRIAL"/>
    <property type="match status" value="1"/>
</dbReference>
<evidence type="ECO:0000256" key="6">
    <source>
        <dbReference type="ARBA" id="ARBA00038861"/>
    </source>
</evidence>
<feature type="binding site" evidence="11">
    <location>
        <position position="114"/>
    </location>
    <ligand>
        <name>S-adenosyl-L-methionine</name>
        <dbReference type="ChEBI" id="CHEBI:59789"/>
    </ligand>
</feature>
<keyword evidence="4 11" id="KW-0949">S-adenosyl-L-methionine</keyword>
<feature type="active site" description="Proton acceptor" evidence="11 12">
    <location>
        <position position="154"/>
    </location>
</feature>
<evidence type="ECO:0000256" key="5">
    <source>
        <dbReference type="ARBA" id="ARBA00037569"/>
    </source>
</evidence>